<dbReference type="InterPro" id="IPR021385">
    <property type="entry name" value="DUF3017"/>
</dbReference>
<feature type="non-terminal residue" evidence="2">
    <location>
        <position position="1"/>
    </location>
</feature>
<dbReference type="Proteomes" id="UP001165561">
    <property type="component" value="Unassembled WGS sequence"/>
</dbReference>
<dbReference type="Pfam" id="PF11222">
    <property type="entry name" value="DUF3017"/>
    <property type="match status" value="1"/>
</dbReference>
<feature type="transmembrane region" description="Helical" evidence="1">
    <location>
        <begin position="62"/>
        <end position="81"/>
    </location>
</feature>
<keyword evidence="1" id="KW-1133">Transmembrane helix</keyword>
<feature type="transmembrane region" description="Helical" evidence="1">
    <location>
        <begin position="32"/>
        <end position="50"/>
    </location>
</feature>
<accession>A0ABT5TUC3</accession>
<gene>
    <name evidence="2" type="ORF">PU560_04095</name>
</gene>
<reference evidence="2" key="1">
    <citation type="submission" date="2023-02" db="EMBL/GenBank/DDBJ databases">
        <title>Georgenia sp.10Sc9-8, isolated from a soil sample collected from the Taklamakan desert.</title>
        <authorList>
            <person name="Liu S."/>
        </authorList>
    </citation>
    <scope>NUCLEOTIDE SEQUENCE</scope>
    <source>
        <strain evidence="2">10Sc9-8</strain>
    </source>
</reference>
<name>A0ABT5TUC3_9MICO</name>
<keyword evidence="1" id="KW-0472">Membrane</keyword>
<organism evidence="2 3">
    <name type="scientific">Georgenia halotolerans</name>
    <dbReference type="NCBI Taxonomy" id="3028317"/>
    <lineage>
        <taxon>Bacteria</taxon>
        <taxon>Bacillati</taxon>
        <taxon>Actinomycetota</taxon>
        <taxon>Actinomycetes</taxon>
        <taxon>Micrococcales</taxon>
        <taxon>Bogoriellaceae</taxon>
        <taxon>Georgenia</taxon>
    </lineage>
</organism>
<evidence type="ECO:0000256" key="1">
    <source>
        <dbReference type="SAM" id="Phobius"/>
    </source>
</evidence>
<comment type="caution">
    <text evidence="2">The sequence shown here is derived from an EMBL/GenBank/DDBJ whole genome shotgun (WGS) entry which is preliminary data.</text>
</comment>
<sequence length="90" mass="8728">GTPSLRSTLMAVTLGAVVAVCLVAVLVDGRAAMYVLAGTLAALGLVRLAVPSGAGIAVRARPVDVVVLLGLATAIALLAPWGNAALPASA</sequence>
<evidence type="ECO:0000313" key="2">
    <source>
        <dbReference type="EMBL" id="MDD9205650.1"/>
    </source>
</evidence>
<proteinExistence type="predicted"/>
<evidence type="ECO:0000313" key="3">
    <source>
        <dbReference type="Proteomes" id="UP001165561"/>
    </source>
</evidence>
<keyword evidence="3" id="KW-1185">Reference proteome</keyword>
<keyword evidence="1" id="KW-0812">Transmembrane</keyword>
<protein>
    <submittedName>
        <fullName evidence="2">DUF3017 domain-containing protein</fullName>
    </submittedName>
</protein>
<dbReference type="EMBL" id="JARACI010000594">
    <property type="protein sequence ID" value="MDD9205650.1"/>
    <property type="molecule type" value="Genomic_DNA"/>
</dbReference>
<feature type="transmembrane region" description="Helical" evidence="1">
    <location>
        <begin position="7"/>
        <end position="26"/>
    </location>
</feature>